<keyword evidence="6" id="KW-1185">Reference proteome</keyword>
<dbReference type="RefSeq" id="WP_235310264.1">
    <property type="nucleotide sequence ID" value="NZ_JAKGAS010000001.1"/>
</dbReference>
<name>A0ABS9D2S7_9ALTE</name>
<evidence type="ECO:0000256" key="1">
    <source>
        <dbReference type="ARBA" id="ARBA00001954"/>
    </source>
</evidence>
<comment type="caution">
    <text evidence="5">The sequence shown here is derived from an EMBL/GenBank/DDBJ whole genome shotgun (WGS) entry which is preliminary data.</text>
</comment>
<feature type="domain" description="JmjC" evidence="4">
    <location>
        <begin position="123"/>
        <end position="268"/>
    </location>
</feature>
<keyword evidence="3" id="KW-0408">Iron</keyword>
<dbReference type="InterPro" id="IPR039994">
    <property type="entry name" value="NO66-like"/>
</dbReference>
<protein>
    <submittedName>
        <fullName evidence="5">Cupin domain-containing protein</fullName>
    </submittedName>
</protein>
<dbReference type="Pfam" id="PF08007">
    <property type="entry name" value="JmjC_2"/>
    <property type="match status" value="1"/>
</dbReference>
<dbReference type="SUPFAM" id="SSF51197">
    <property type="entry name" value="Clavaminate synthase-like"/>
    <property type="match status" value="1"/>
</dbReference>
<gene>
    <name evidence="5" type="ORF">L0668_01360</name>
</gene>
<evidence type="ECO:0000313" key="6">
    <source>
        <dbReference type="Proteomes" id="UP001521137"/>
    </source>
</evidence>
<dbReference type="InterPro" id="IPR003347">
    <property type="entry name" value="JmjC_dom"/>
</dbReference>
<dbReference type="PROSITE" id="PS51184">
    <property type="entry name" value="JMJC"/>
    <property type="match status" value="1"/>
</dbReference>
<dbReference type="EMBL" id="JAKGAS010000001">
    <property type="protein sequence ID" value="MCF2946740.1"/>
    <property type="molecule type" value="Genomic_DNA"/>
</dbReference>
<evidence type="ECO:0000313" key="5">
    <source>
        <dbReference type="EMBL" id="MCF2946740.1"/>
    </source>
</evidence>
<sequence>MRKTDFRTLLGNDSFEEPQPAPSLNGHELDELLDPVTRHEFVTTHFAKNSLYTKGSAKKIEHIFSWEKLRLALKRGESITDKLYNIKASFAEGEDSGDPHGANEISHDQVIEVLNDGGTICISNIQMADPFLAKWALAISAQLNFTGTVGINCYVSQDGSGFPMHYDARVATTIQIAGQKRWKYSTKAAKIWPKTNAVYQAGKTNKSVGTLPEEMEMKEVVLKPGDILCLPAGAWHSACGIGCSMALNLSFSPQNYLEHIMPALKDLADSNPDWRGGPPATVEKVAGRVPAEVSDYLSARLADFQALVNTDSLVEPWLRSLTRAGYAGKTQIRALPNVGPERLFTVTAPPLRYIEFQELLLISFNNEIHKFPITLTPILQRLCAQPANFTIPEIMAIQQQAKGLTPNEAIHYLQILYKFGIISLA</sequence>
<keyword evidence="2" id="KW-0479">Metal-binding</keyword>
<accession>A0ABS9D2S7</accession>
<evidence type="ECO:0000256" key="3">
    <source>
        <dbReference type="ARBA" id="ARBA00023004"/>
    </source>
</evidence>
<evidence type="ECO:0000256" key="2">
    <source>
        <dbReference type="ARBA" id="ARBA00022723"/>
    </source>
</evidence>
<proteinExistence type="predicted"/>
<dbReference type="Proteomes" id="UP001521137">
    <property type="component" value="Unassembled WGS sequence"/>
</dbReference>
<organism evidence="5 6">
    <name type="scientific">Paraglaciecola algarum</name>
    <dbReference type="NCBI Taxonomy" id="3050085"/>
    <lineage>
        <taxon>Bacteria</taxon>
        <taxon>Pseudomonadati</taxon>
        <taxon>Pseudomonadota</taxon>
        <taxon>Gammaproteobacteria</taxon>
        <taxon>Alteromonadales</taxon>
        <taxon>Alteromonadaceae</taxon>
        <taxon>Paraglaciecola</taxon>
    </lineage>
</organism>
<dbReference type="Gene3D" id="2.60.120.650">
    <property type="entry name" value="Cupin"/>
    <property type="match status" value="1"/>
</dbReference>
<dbReference type="PANTHER" id="PTHR13096:SF8">
    <property type="entry name" value="RIBOSOMAL OXYGENASE 1"/>
    <property type="match status" value="1"/>
</dbReference>
<comment type="cofactor">
    <cofactor evidence="1">
        <name>Fe(2+)</name>
        <dbReference type="ChEBI" id="CHEBI:29033"/>
    </cofactor>
</comment>
<reference evidence="5 6" key="1">
    <citation type="submission" date="2022-01" db="EMBL/GenBank/DDBJ databases">
        <title>Paraglaciecola sp. G1-23.</title>
        <authorList>
            <person name="Jin M.S."/>
            <person name="Han D.M."/>
            <person name="Kim H.M."/>
            <person name="Jeon C.O."/>
        </authorList>
    </citation>
    <scope>NUCLEOTIDE SEQUENCE [LARGE SCALE GENOMIC DNA]</scope>
    <source>
        <strain evidence="5 6">G1-23</strain>
    </source>
</reference>
<dbReference type="PANTHER" id="PTHR13096">
    <property type="entry name" value="MINA53 MYC INDUCED NUCLEAR ANTIGEN"/>
    <property type="match status" value="1"/>
</dbReference>
<evidence type="ECO:0000259" key="4">
    <source>
        <dbReference type="PROSITE" id="PS51184"/>
    </source>
</evidence>